<dbReference type="RefSeq" id="WP_069961897.1">
    <property type="nucleotide sequence ID" value="NZ_CP016094.1"/>
</dbReference>
<dbReference type="Pfam" id="PF01761">
    <property type="entry name" value="DHQ_synthase"/>
    <property type="match status" value="1"/>
</dbReference>
<dbReference type="InterPro" id="IPR030963">
    <property type="entry name" value="DHQ_synth_fam"/>
</dbReference>
<evidence type="ECO:0000313" key="22">
    <source>
        <dbReference type="EMBL" id="AOS44667.1"/>
    </source>
</evidence>
<keyword evidence="14 19" id="KW-0862">Zinc</keyword>
<dbReference type="GO" id="GO:0000166">
    <property type="term" value="F:nucleotide binding"/>
    <property type="evidence" value="ECO:0007669"/>
    <property type="project" value="UniProtKB-KW"/>
</dbReference>
<feature type="binding site" evidence="19">
    <location>
        <position position="263"/>
    </location>
    <ligand>
        <name>Zn(2+)</name>
        <dbReference type="ChEBI" id="CHEBI:29105"/>
    </ligand>
</feature>
<feature type="binding site" evidence="19">
    <location>
        <position position="183"/>
    </location>
    <ligand>
        <name>Zn(2+)</name>
        <dbReference type="ChEBI" id="CHEBI:29105"/>
    </ligand>
</feature>
<evidence type="ECO:0000259" key="21">
    <source>
        <dbReference type="Pfam" id="PF24621"/>
    </source>
</evidence>
<comment type="similarity">
    <text evidence="7 19">Belongs to the sugar phosphate cyclases superfamily. Dehydroquinate synthase family.</text>
</comment>
<evidence type="ECO:0000256" key="6">
    <source>
        <dbReference type="ARBA" id="ARBA00004661"/>
    </source>
</evidence>
<dbReference type="UniPathway" id="UPA00053">
    <property type="reaction ID" value="UER00085"/>
</dbReference>
<evidence type="ECO:0000256" key="12">
    <source>
        <dbReference type="ARBA" id="ARBA00022723"/>
    </source>
</evidence>
<evidence type="ECO:0000256" key="14">
    <source>
        <dbReference type="ARBA" id="ARBA00022833"/>
    </source>
</evidence>
<comment type="cofactor">
    <cofactor evidence="2 19">
        <name>NAD(+)</name>
        <dbReference type="ChEBI" id="CHEBI:57540"/>
    </cofactor>
</comment>
<feature type="domain" description="3-dehydroquinate synthase N-terminal" evidence="20">
    <location>
        <begin position="67"/>
        <end position="178"/>
    </location>
</feature>
<evidence type="ECO:0000256" key="17">
    <source>
        <dbReference type="ARBA" id="ARBA00023239"/>
    </source>
</evidence>
<dbReference type="GO" id="GO:0046872">
    <property type="term" value="F:metal ion binding"/>
    <property type="evidence" value="ECO:0007669"/>
    <property type="project" value="UniProtKB-KW"/>
</dbReference>
<evidence type="ECO:0000256" key="11">
    <source>
        <dbReference type="ARBA" id="ARBA00022605"/>
    </source>
</evidence>
<reference evidence="22 23" key="1">
    <citation type="submission" date="2016-06" db="EMBL/GenBank/DDBJ databases">
        <title>Three novel species with peptidoglycan cell walls form the new genus Lacunisphaera gen. nov. in the family Opitutaceae of the verrucomicrobial subdivision 4.</title>
        <authorList>
            <person name="Rast P."/>
            <person name="Gloeckner I."/>
            <person name="Jogler M."/>
            <person name="Boedeker C."/>
            <person name="Jeske O."/>
            <person name="Wiegand S."/>
            <person name="Reinhardt R."/>
            <person name="Schumann P."/>
            <person name="Rohde M."/>
            <person name="Spring S."/>
            <person name="Gloeckner F.O."/>
            <person name="Jogler C."/>
        </authorList>
    </citation>
    <scope>NUCLEOTIDE SEQUENCE [LARGE SCALE GENOMIC DNA]</scope>
    <source>
        <strain evidence="22 23">IG16b</strain>
    </source>
</reference>
<feature type="binding site" evidence="19">
    <location>
        <begin position="104"/>
        <end position="108"/>
    </location>
    <ligand>
        <name>NAD(+)</name>
        <dbReference type="ChEBI" id="CHEBI:57540"/>
    </ligand>
</feature>
<dbReference type="AlphaFoldDB" id="A0A1D8AUU5"/>
<comment type="subcellular location">
    <subcellularLocation>
        <location evidence="5 19">Cytoplasm</location>
    </subcellularLocation>
</comment>
<dbReference type="CDD" id="cd08195">
    <property type="entry name" value="DHQS"/>
    <property type="match status" value="1"/>
</dbReference>
<sequence>MTNDLAVELGEKSYPITFPADATVAIRERLAATVAGGRSSVLLTDDGVARAQSKFLADAFGATPRLILSAGERTKSLESLGKVLDFLAANRVNRQGVLWVVGGGVMGDLGGFSAASYLRGIQYVQIPTTLLAMVDSSVGGKTGINLTAGKNLVGAFHHPGAVFIGREFLQTLPPREFAAGMAEIIKYGLLGDQELFGQLEARPVDVRSAELPAVIRRCCQLKAEIVKADEFERAAEGGRALLNLGHTFGHAIEQVTGYTTYLHGEGVAIGLVAAARLSHKLGLLAPADIERVERTVAAHNLPIRLRGPLPLAELQNATTRDKKNRAGGVRFVVMNSLGQAATRSGVAPSTVEAVWREVGAV</sequence>
<proteinExistence type="inferred from homology"/>
<evidence type="ECO:0000313" key="23">
    <source>
        <dbReference type="Proteomes" id="UP000095228"/>
    </source>
</evidence>
<comment type="caution">
    <text evidence="19">Lacks conserved residue(s) required for the propagation of feature annotation.</text>
</comment>
<dbReference type="InterPro" id="IPR016037">
    <property type="entry name" value="DHQ_synth_AroB"/>
</dbReference>
<dbReference type="Gene3D" id="1.20.1090.10">
    <property type="entry name" value="Dehydroquinate synthase-like - alpha domain"/>
    <property type="match status" value="1"/>
</dbReference>
<dbReference type="PATRIC" id="fig|1838286.3.peg.1746"/>
<dbReference type="GO" id="GO:0009073">
    <property type="term" value="P:aromatic amino acid family biosynthetic process"/>
    <property type="evidence" value="ECO:0007669"/>
    <property type="project" value="UniProtKB-KW"/>
</dbReference>
<comment type="cofactor">
    <cofactor evidence="19">
        <name>Co(2+)</name>
        <dbReference type="ChEBI" id="CHEBI:48828"/>
    </cofactor>
    <cofactor evidence="19">
        <name>Zn(2+)</name>
        <dbReference type="ChEBI" id="CHEBI:29105"/>
    </cofactor>
    <text evidence="19">Binds 1 divalent metal cation per subunit. Can use either Co(2+) or Zn(2+).</text>
</comment>
<dbReference type="InterPro" id="IPR050071">
    <property type="entry name" value="Dehydroquinate_synthase"/>
</dbReference>
<dbReference type="EMBL" id="CP016094">
    <property type="protein sequence ID" value="AOS44667.1"/>
    <property type="molecule type" value="Genomic_DNA"/>
</dbReference>
<evidence type="ECO:0000256" key="18">
    <source>
        <dbReference type="ARBA" id="ARBA00023285"/>
    </source>
</evidence>
<dbReference type="EC" id="4.2.3.4" evidence="8 19"/>
<dbReference type="InterPro" id="IPR030960">
    <property type="entry name" value="DHQS/DOIS_N"/>
</dbReference>
<keyword evidence="13 19" id="KW-0547">Nucleotide-binding</keyword>
<dbReference type="PANTHER" id="PTHR43622">
    <property type="entry name" value="3-DEHYDROQUINATE SYNTHASE"/>
    <property type="match status" value="1"/>
</dbReference>
<feature type="binding site" evidence="19">
    <location>
        <position position="246"/>
    </location>
    <ligand>
        <name>Zn(2+)</name>
        <dbReference type="ChEBI" id="CHEBI:29105"/>
    </ligand>
</feature>
<dbReference type="SUPFAM" id="SSF56796">
    <property type="entry name" value="Dehydroquinate synthase-like"/>
    <property type="match status" value="1"/>
</dbReference>
<keyword evidence="18 19" id="KW-0170">Cobalt</keyword>
<comment type="catalytic activity">
    <reaction evidence="1 19">
        <text>7-phospho-2-dehydro-3-deoxy-D-arabino-heptonate = 3-dehydroquinate + phosphate</text>
        <dbReference type="Rhea" id="RHEA:21968"/>
        <dbReference type="ChEBI" id="CHEBI:32364"/>
        <dbReference type="ChEBI" id="CHEBI:43474"/>
        <dbReference type="ChEBI" id="CHEBI:58394"/>
        <dbReference type="EC" id="4.2.3.4"/>
    </reaction>
</comment>
<keyword evidence="11 19" id="KW-0028">Amino-acid biosynthesis</keyword>
<organism evidence="22 23">
    <name type="scientific">Lacunisphaera limnophila</name>
    <dbReference type="NCBI Taxonomy" id="1838286"/>
    <lineage>
        <taxon>Bacteria</taxon>
        <taxon>Pseudomonadati</taxon>
        <taxon>Verrucomicrobiota</taxon>
        <taxon>Opitutia</taxon>
        <taxon>Opitutales</taxon>
        <taxon>Opitutaceae</taxon>
        <taxon>Lacunisphaera</taxon>
    </lineage>
</organism>
<keyword evidence="17 19" id="KW-0456">Lyase</keyword>
<feature type="domain" description="3-dehydroquinate synthase C-terminal" evidence="21">
    <location>
        <begin position="180"/>
        <end position="324"/>
    </location>
</feature>
<evidence type="ECO:0000256" key="2">
    <source>
        <dbReference type="ARBA" id="ARBA00001911"/>
    </source>
</evidence>
<evidence type="ECO:0000256" key="10">
    <source>
        <dbReference type="ARBA" id="ARBA00022490"/>
    </source>
</evidence>
<evidence type="ECO:0000256" key="9">
    <source>
        <dbReference type="ARBA" id="ARBA00017684"/>
    </source>
</evidence>
<feature type="binding site" evidence="19">
    <location>
        <begin position="168"/>
        <end position="171"/>
    </location>
    <ligand>
        <name>NAD(+)</name>
        <dbReference type="ChEBI" id="CHEBI:57540"/>
    </ligand>
</feature>
<evidence type="ECO:0000256" key="4">
    <source>
        <dbReference type="ARBA" id="ARBA00003485"/>
    </source>
</evidence>
<dbReference type="HAMAP" id="MF_00110">
    <property type="entry name" value="DHQ_synthase"/>
    <property type="match status" value="1"/>
</dbReference>
<evidence type="ECO:0000256" key="1">
    <source>
        <dbReference type="ARBA" id="ARBA00001393"/>
    </source>
</evidence>
<dbReference type="GO" id="GO:0008652">
    <property type="term" value="P:amino acid biosynthetic process"/>
    <property type="evidence" value="ECO:0007669"/>
    <property type="project" value="UniProtKB-KW"/>
</dbReference>
<evidence type="ECO:0000256" key="15">
    <source>
        <dbReference type="ARBA" id="ARBA00023027"/>
    </source>
</evidence>
<keyword evidence="16 19" id="KW-0057">Aromatic amino acid biosynthesis</keyword>
<evidence type="ECO:0000256" key="8">
    <source>
        <dbReference type="ARBA" id="ARBA00013031"/>
    </source>
</evidence>
<dbReference type="KEGG" id="obg:Verru16b_01734"/>
<evidence type="ECO:0000256" key="19">
    <source>
        <dbReference type="HAMAP-Rule" id="MF_00110"/>
    </source>
</evidence>
<dbReference type="OrthoDB" id="9806583at2"/>
<comment type="cofactor">
    <cofactor evidence="3">
        <name>Zn(2+)</name>
        <dbReference type="ChEBI" id="CHEBI:29105"/>
    </cofactor>
</comment>
<dbReference type="Pfam" id="PF24621">
    <property type="entry name" value="DHQS_C"/>
    <property type="match status" value="1"/>
</dbReference>
<evidence type="ECO:0000256" key="7">
    <source>
        <dbReference type="ARBA" id="ARBA00005412"/>
    </source>
</evidence>
<dbReference type="STRING" id="1838286.Verru16b_01734"/>
<dbReference type="GO" id="GO:0009423">
    <property type="term" value="P:chorismate biosynthetic process"/>
    <property type="evidence" value="ECO:0007669"/>
    <property type="project" value="UniProtKB-UniRule"/>
</dbReference>
<evidence type="ECO:0000256" key="5">
    <source>
        <dbReference type="ARBA" id="ARBA00004496"/>
    </source>
</evidence>
<keyword evidence="12 19" id="KW-0479">Metal-binding</keyword>
<dbReference type="PANTHER" id="PTHR43622:SF7">
    <property type="entry name" value="3-DEHYDROQUINATE SYNTHASE, CHLOROPLASTIC"/>
    <property type="match status" value="1"/>
</dbReference>
<protein>
    <recommendedName>
        <fullName evidence="9 19">3-dehydroquinate synthase</fullName>
        <shortName evidence="19">DHQS</shortName>
        <ecNumber evidence="8 19">4.2.3.4</ecNumber>
    </recommendedName>
</protein>
<evidence type="ECO:0000256" key="13">
    <source>
        <dbReference type="ARBA" id="ARBA00022741"/>
    </source>
</evidence>
<dbReference type="GO" id="GO:0005737">
    <property type="term" value="C:cytoplasm"/>
    <property type="evidence" value="ECO:0007669"/>
    <property type="project" value="UniProtKB-SubCell"/>
</dbReference>
<feature type="binding site" evidence="19">
    <location>
        <position position="141"/>
    </location>
    <ligand>
        <name>NAD(+)</name>
        <dbReference type="ChEBI" id="CHEBI:57540"/>
    </ligand>
</feature>
<dbReference type="GO" id="GO:0003856">
    <property type="term" value="F:3-dehydroquinate synthase activity"/>
    <property type="evidence" value="ECO:0007669"/>
    <property type="project" value="UniProtKB-UniRule"/>
</dbReference>
<accession>A0A1D8AUU5</accession>
<feature type="binding site" evidence="19">
    <location>
        <position position="150"/>
    </location>
    <ligand>
        <name>NAD(+)</name>
        <dbReference type="ChEBI" id="CHEBI:57540"/>
    </ligand>
</feature>
<evidence type="ECO:0000259" key="20">
    <source>
        <dbReference type="Pfam" id="PF01761"/>
    </source>
</evidence>
<dbReference type="Gene3D" id="3.40.50.1970">
    <property type="match status" value="1"/>
</dbReference>
<dbReference type="PIRSF" id="PIRSF001455">
    <property type="entry name" value="DHQ_synth"/>
    <property type="match status" value="1"/>
</dbReference>
<keyword evidence="10 19" id="KW-0963">Cytoplasm</keyword>
<keyword evidence="23" id="KW-1185">Reference proteome</keyword>
<dbReference type="NCBIfam" id="TIGR01357">
    <property type="entry name" value="aroB"/>
    <property type="match status" value="1"/>
</dbReference>
<comment type="pathway">
    <text evidence="6 19">Metabolic intermediate biosynthesis; chorismate biosynthesis; chorismate from D-erythrose 4-phosphate and phosphoenolpyruvate: step 2/7.</text>
</comment>
<dbReference type="FunFam" id="3.40.50.1970:FF:000007">
    <property type="entry name" value="Pentafunctional AROM polypeptide"/>
    <property type="match status" value="1"/>
</dbReference>
<gene>
    <name evidence="19 22" type="primary">aroB</name>
    <name evidence="22" type="ORF">Verru16b_01734</name>
</gene>
<feature type="binding site" evidence="19">
    <location>
        <begin position="128"/>
        <end position="129"/>
    </location>
    <ligand>
        <name>NAD(+)</name>
        <dbReference type="ChEBI" id="CHEBI:57540"/>
    </ligand>
</feature>
<evidence type="ECO:0000256" key="16">
    <source>
        <dbReference type="ARBA" id="ARBA00023141"/>
    </source>
</evidence>
<keyword evidence="15 19" id="KW-0520">NAD</keyword>
<comment type="function">
    <text evidence="4 19">Catalyzes the conversion of 3-deoxy-D-arabino-heptulosonate 7-phosphate (DAHP) to dehydroquinate (DHQ).</text>
</comment>
<dbReference type="InterPro" id="IPR056179">
    <property type="entry name" value="DHQS_C"/>
</dbReference>
<evidence type="ECO:0000256" key="3">
    <source>
        <dbReference type="ARBA" id="ARBA00001947"/>
    </source>
</evidence>
<dbReference type="Proteomes" id="UP000095228">
    <property type="component" value="Chromosome"/>
</dbReference>
<name>A0A1D8AUU5_9BACT</name>